<dbReference type="GO" id="GO:0016787">
    <property type="term" value="F:hydrolase activity"/>
    <property type="evidence" value="ECO:0007669"/>
    <property type="project" value="UniProtKB-KW"/>
</dbReference>
<dbReference type="Proteomes" id="UP001595897">
    <property type="component" value="Unassembled WGS sequence"/>
</dbReference>
<name>A0ABV9LVL3_9ALTE</name>
<sequence length="216" mass="24246">MSKIRIDAILFDKDGTIINSEFANKTAWMTSMTEHGVDFSEADYQTFVGVPTQKCFDMARDMLPKDFDWEAFFSTLRTNIRKHYDAGVPFKPGFEDFFAHIKTLKLPIGLVTSAERKGTELSFKRSGYLTDFNTIVTIEDVDDPKPAPAPYLLACRKLNVAPEHTLVFEDSSVGLQSAISAGCITVAIPDLVDLDVLIKNQCYRVLTSFSDAYELF</sequence>
<dbReference type="PANTHER" id="PTHR43481:SF4">
    <property type="entry name" value="GLYCEROL-1-PHOSPHATE PHOSPHOHYDROLASE 1-RELATED"/>
    <property type="match status" value="1"/>
</dbReference>
<dbReference type="Gene3D" id="3.40.50.1000">
    <property type="entry name" value="HAD superfamily/HAD-like"/>
    <property type="match status" value="1"/>
</dbReference>
<dbReference type="InterPro" id="IPR041492">
    <property type="entry name" value="HAD_2"/>
</dbReference>
<dbReference type="SUPFAM" id="SSF56784">
    <property type="entry name" value="HAD-like"/>
    <property type="match status" value="1"/>
</dbReference>
<dbReference type="InterPro" id="IPR051806">
    <property type="entry name" value="HAD-like_SPP"/>
</dbReference>
<accession>A0ABV9LVL3</accession>
<keyword evidence="2" id="KW-1185">Reference proteome</keyword>
<gene>
    <name evidence="1" type="ORF">ACFO4O_07550</name>
</gene>
<dbReference type="EMBL" id="JBHSGU010000002">
    <property type="protein sequence ID" value="MFC4700003.1"/>
    <property type="molecule type" value="Genomic_DNA"/>
</dbReference>
<proteinExistence type="predicted"/>
<keyword evidence="1" id="KW-0378">Hydrolase</keyword>
<dbReference type="PANTHER" id="PTHR43481">
    <property type="entry name" value="FRUCTOSE-1-PHOSPHATE PHOSPHATASE"/>
    <property type="match status" value="1"/>
</dbReference>
<dbReference type="RefSeq" id="WP_382407048.1">
    <property type="nucleotide sequence ID" value="NZ_JBHSGU010000002.1"/>
</dbReference>
<dbReference type="SFLD" id="SFLDS00003">
    <property type="entry name" value="Haloacid_Dehalogenase"/>
    <property type="match status" value="1"/>
</dbReference>
<evidence type="ECO:0000313" key="2">
    <source>
        <dbReference type="Proteomes" id="UP001595897"/>
    </source>
</evidence>
<dbReference type="NCBIfam" id="TIGR01509">
    <property type="entry name" value="HAD-SF-IA-v3"/>
    <property type="match status" value="1"/>
</dbReference>
<dbReference type="InterPro" id="IPR006439">
    <property type="entry name" value="HAD-SF_hydro_IA"/>
</dbReference>
<dbReference type="Pfam" id="PF13419">
    <property type="entry name" value="HAD_2"/>
    <property type="match status" value="1"/>
</dbReference>
<dbReference type="InterPro" id="IPR036412">
    <property type="entry name" value="HAD-like_sf"/>
</dbReference>
<dbReference type="InterPro" id="IPR023214">
    <property type="entry name" value="HAD_sf"/>
</dbReference>
<reference evidence="2" key="1">
    <citation type="journal article" date="2019" name="Int. J. Syst. Evol. Microbiol.">
        <title>The Global Catalogue of Microorganisms (GCM) 10K type strain sequencing project: providing services to taxonomists for standard genome sequencing and annotation.</title>
        <authorList>
            <consortium name="The Broad Institute Genomics Platform"/>
            <consortium name="The Broad Institute Genome Sequencing Center for Infectious Disease"/>
            <person name="Wu L."/>
            <person name="Ma J."/>
        </authorList>
    </citation>
    <scope>NUCLEOTIDE SEQUENCE [LARGE SCALE GENOMIC DNA]</scope>
    <source>
        <strain evidence="2">KACC 12507</strain>
    </source>
</reference>
<evidence type="ECO:0000313" key="1">
    <source>
        <dbReference type="EMBL" id="MFC4700003.1"/>
    </source>
</evidence>
<protein>
    <submittedName>
        <fullName evidence="1">HAD family hydrolase</fullName>
    </submittedName>
</protein>
<dbReference type="Gene3D" id="1.10.150.240">
    <property type="entry name" value="Putative phosphatase, domain 2"/>
    <property type="match status" value="1"/>
</dbReference>
<dbReference type="InterPro" id="IPR023198">
    <property type="entry name" value="PGP-like_dom2"/>
</dbReference>
<dbReference type="SFLD" id="SFLDG01129">
    <property type="entry name" value="C1.5:_HAD__Beta-PGM__Phosphata"/>
    <property type="match status" value="1"/>
</dbReference>
<comment type="caution">
    <text evidence="1">The sequence shown here is derived from an EMBL/GenBank/DDBJ whole genome shotgun (WGS) entry which is preliminary data.</text>
</comment>
<organism evidence="1 2">
    <name type="scientific">Glaciecola siphonariae</name>
    <dbReference type="NCBI Taxonomy" id="521012"/>
    <lineage>
        <taxon>Bacteria</taxon>
        <taxon>Pseudomonadati</taxon>
        <taxon>Pseudomonadota</taxon>
        <taxon>Gammaproteobacteria</taxon>
        <taxon>Alteromonadales</taxon>
        <taxon>Alteromonadaceae</taxon>
        <taxon>Glaciecola</taxon>
    </lineage>
</organism>